<protein>
    <submittedName>
        <fullName evidence="1">Uncharacterized protein</fullName>
    </submittedName>
</protein>
<keyword evidence="2" id="KW-1185">Reference proteome</keyword>
<gene>
    <name evidence="1" type="ORF">MILVUS5_LOCUS29145</name>
</gene>
<evidence type="ECO:0000313" key="2">
    <source>
        <dbReference type="Proteomes" id="UP001177021"/>
    </source>
</evidence>
<name>A0ACB0L328_TRIPR</name>
<comment type="caution">
    <text evidence="1">The sequence shown here is derived from an EMBL/GenBank/DDBJ whole genome shotgun (WGS) entry which is preliminary data.</text>
</comment>
<evidence type="ECO:0000313" key="1">
    <source>
        <dbReference type="EMBL" id="CAJ2663793.1"/>
    </source>
</evidence>
<dbReference type="Proteomes" id="UP001177021">
    <property type="component" value="Unassembled WGS sequence"/>
</dbReference>
<dbReference type="EMBL" id="CASHSV030000409">
    <property type="protein sequence ID" value="CAJ2663793.1"/>
    <property type="molecule type" value="Genomic_DNA"/>
</dbReference>
<reference evidence="1" key="1">
    <citation type="submission" date="2023-10" db="EMBL/GenBank/DDBJ databases">
        <authorList>
            <person name="Rodriguez Cubillos JULIANA M."/>
            <person name="De Vega J."/>
        </authorList>
    </citation>
    <scope>NUCLEOTIDE SEQUENCE</scope>
</reference>
<accession>A0ACB0L328</accession>
<proteinExistence type="predicted"/>
<sequence length="155" mass="17125">MANLDTLRFVAEVGDINLLYDVLQDVPSILADIDSEEFVETPLHIAAFMEHLPFAVEVMNLKPSFALKLNKQGYSPIHIALHSRANVNTDSMVLCFVNMNKDVLVRVKGRGGMTPLHLASELGEVELLAKFLTACPDSINDVSEGRDCITYCCET</sequence>
<organism evidence="1 2">
    <name type="scientific">Trifolium pratense</name>
    <name type="common">Red clover</name>
    <dbReference type="NCBI Taxonomy" id="57577"/>
    <lineage>
        <taxon>Eukaryota</taxon>
        <taxon>Viridiplantae</taxon>
        <taxon>Streptophyta</taxon>
        <taxon>Embryophyta</taxon>
        <taxon>Tracheophyta</taxon>
        <taxon>Spermatophyta</taxon>
        <taxon>Magnoliopsida</taxon>
        <taxon>eudicotyledons</taxon>
        <taxon>Gunneridae</taxon>
        <taxon>Pentapetalae</taxon>
        <taxon>rosids</taxon>
        <taxon>fabids</taxon>
        <taxon>Fabales</taxon>
        <taxon>Fabaceae</taxon>
        <taxon>Papilionoideae</taxon>
        <taxon>50 kb inversion clade</taxon>
        <taxon>NPAAA clade</taxon>
        <taxon>Hologalegina</taxon>
        <taxon>IRL clade</taxon>
        <taxon>Trifolieae</taxon>
        <taxon>Trifolium</taxon>
    </lineage>
</organism>